<name>A0A2G8RVQ8_9APHY</name>
<keyword evidence="4" id="KW-1185">Reference proteome</keyword>
<accession>A0A2G8RVQ8</accession>
<evidence type="ECO:0000256" key="2">
    <source>
        <dbReference type="SAM" id="Phobius"/>
    </source>
</evidence>
<organism evidence="3 4">
    <name type="scientific">Ganoderma sinense ZZ0214-1</name>
    <dbReference type="NCBI Taxonomy" id="1077348"/>
    <lineage>
        <taxon>Eukaryota</taxon>
        <taxon>Fungi</taxon>
        <taxon>Dikarya</taxon>
        <taxon>Basidiomycota</taxon>
        <taxon>Agaricomycotina</taxon>
        <taxon>Agaricomycetes</taxon>
        <taxon>Polyporales</taxon>
        <taxon>Polyporaceae</taxon>
        <taxon>Ganoderma</taxon>
    </lineage>
</organism>
<evidence type="ECO:0000313" key="3">
    <source>
        <dbReference type="EMBL" id="PIL25587.1"/>
    </source>
</evidence>
<dbReference type="Proteomes" id="UP000230002">
    <property type="component" value="Unassembled WGS sequence"/>
</dbReference>
<feature type="region of interest" description="Disordered" evidence="1">
    <location>
        <begin position="439"/>
        <end position="492"/>
    </location>
</feature>
<comment type="caution">
    <text evidence="3">The sequence shown here is derived from an EMBL/GenBank/DDBJ whole genome shotgun (WGS) entry which is preliminary data.</text>
</comment>
<evidence type="ECO:0000256" key="1">
    <source>
        <dbReference type="SAM" id="MobiDB-lite"/>
    </source>
</evidence>
<keyword evidence="2" id="KW-0812">Transmembrane</keyword>
<evidence type="ECO:0000313" key="4">
    <source>
        <dbReference type="Proteomes" id="UP000230002"/>
    </source>
</evidence>
<gene>
    <name evidence="3" type="ORF">GSI_11334</name>
</gene>
<dbReference type="EMBL" id="AYKW01000045">
    <property type="protein sequence ID" value="PIL25587.1"/>
    <property type="molecule type" value="Genomic_DNA"/>
</dbReference>
<feature type="compositionally biased region" description="Basic and acidic residues" evidence="1">
    <location>
        <begin position="471"/>
        <end position="492"/>
    </location>
</feature>
<dbReference type="AlphaFoldDB" id="A0A2G8RVQ8"/>
<sequence length="492" mass="54389">MQLFVGLRAPASARLAFGQTCTRSLSLLPTVPGPAPLPSQSVCAMHGDVHLPGQRHRIPRFVVELHDPVQHVVRPLERAHDLPEAGLPAARDAAGHDDVDYDLYGDVHGVRRRRRKSSNRQRPQARRPHPPRRHPRDVPRRVRLLDNGPRGPVPHPPPAARERRRDRRARLPARLLPRPRGEAGDRAPRALRDDTERVGVRGYRADVGLHAGVRGDGRARSECDAGRRDRVVAGVGPVGPEPARARARLCAPPRDFEFRDRGRVVHVWGDAGVLPGARPALRLDDGHRRRFAVHEQRVRVRRHLLLAPLERRVDGHGWIQGVEAQTGHAGAGHDAGRGGVGPARRVGRGVLRALGLHPRLPDRVDRVSDDPRSDQLVDRHRLLHQGCLIAFVGIYPTLIIALVALNKSRADAPQSSGYALPTLGGSFPLSPLRRNSDLSTVGDVRQRASHRAGLDPFAKRMPSDSETFTHLSEETVHWQDDGDETGKESFIP</sequence>
<keyword evidence="2" id="KW-0472">Membrane</keyword>
<feature type="compositionally biased region" description="Basic residues" evidence="1">
    <location>
        <begin position="162"/>
        <end position="171"/>
    </location>
</feature>
<protein>
    <submittedName>
        <fullName evidence="3">Uncharacterized protein</fullName>
    </submittedName>
</protein>
<feature type="transmembrane region" description="Helical" evidence="2">
    <location>
        <begin position="382"/>
        <end position="405"/>
    </location>
</feature>
<proteinExistence type="predicted"/>
<feature type="region of interest" description="Disordered" evidence="1">
    <location>
        <begin position="105"/>
        <end position="188"/>
    </location>
</feature>
<feature type="compositionally biased region" description="Basic and acidic residues" evidence="1">
    <location>
        <begin position="179"/>
        <end position="188"/>
    </location>
</feature>
<feature type="compositionally biased region" description="Basic residues" evidence="1">
    <location>
        <begin position="110"/>
        <end position="135"/>
    </location>
</feature>
<keyword evidence="2" id="KW-1133">Transmembrane helix</keyword>
<reference evidence="3 4" key="1">
    <citation type="journal article" date="2015" name="Sci. Rep.">
        <title>Chromosome-level genome map provides insights into diverse defense mechanisms in the medicinal fungus Ganoderma sinense.</title>
        <authorList>
            <person name="Zhu Y."/>
            <person name="Xu J."/>
            <person name="Sun C."/>
            <person name="Zhou S."/>
            <person name="Xu H."/>
            <person name="Nelson D.R."/>
            <person name="Qian J."/>
            <person name="Song J."/>
            <person name="Luo H."/>
            <person name="Xiang L."/>
            <person name="Li Y."/>
            <person name="Xu Z."/>
            <person name="Ji A."/>
            <person name="Wang L."/>
            <person name="Lu S."/>
            <person name="Hayward A."/>
            <person name="Sun W."/>
            <person name="Li X."/>
            <person name="Schwartz D.C."/>
            <person name="Wang Y."/>
            <person name="Chen S."/>
        </authorList>
    </citation>
    <scope>NUCLEOTIDE SEQUENCE [LARGE SCALE GENOMIC DNA]</scope>
    <source>
        <strain evidence="3 4">ZZ0214-1</strain>
    </source>
</reference>